<dbReference type="OrthoDB" id="9794322at2"/>
<dbReference type="RefSeq" id="WP_076321653.1">
    <property type="nucleotide sequence ID" value="NZ_MRTF01000002.1"/>
</dbReference>
<organism evidence="2 3">
    <name type="scientific">Paenibacillus lautus</name>
    <name type="common">Bacillus lautus</name>
    <dbReference type="NCBI Taxonomy" id="1401"/>
    <lineage>
        <taxon>Bacteria</taxon>
        <taxon>Bacillati</taxon>
        <taxon>Bacillota</taxon>
        <taxon>Bacilli</taxon>
        <taxon>Bacillales</taxon>
        <taxon>Paenibacillaceae</taxon>
        <taxon>Paenibacillus</taxon>
    </lineage>
</organism>
<sequence>MLRIEMKRWIKHLKGQLRRLIIASIAAGLLTVHGVLAVPPTHVNAEPADVSVRNWYPSSVFEVPEVKPSWTVKVDNYLDMEDENYLGRQAIAEDGKVFAFTGKKLIAIDASTGKRLWSYGKDLKPYVVFHNGVIYGLSGDQMPYALNAKTGKLKWQSNTSIYMDTRLRTEVLVPTVDTLYAIKGSSTFAFDAATGKLRWKTNEPSGEGHGTDYLQEADGVILRTFFVQGALTSIQLTAYDKRTGKKLWDHFGQGEDLQIKNGLVYSVDYYSPLLTDYQSLPDRKWIVNVYNLKTGVKKSSREYSWKMSGEPPYEYGGGGLFINQGKLYMDQGNKVAEYNFDTYKKGEVPLRTFPRPYGGDWELIGLVQERLIFKDRMTGELAGTKLASGQHVDWRGDAPVAQIDVYGKGLYRAQRNGTLLGINMLTKLPVFRVTTGADLHESTLKTNGMIIIQAEDKLLGVKVPATLK</sequence>
<dbReference type="Proteomes" id="UP000187074">
    <property type="component" value="Unassembled WGS sequence"/>
</dbReference>
<dbReference type="PANTHER" id="PTHR34512:SF30">
    <property type="entry name" value="OUTER MEMBRANE PROTEIN ASSEMBLY FACTOR BAMB"/>
    <property type="match status" value="1"/>
</dbReference>
<name>A0A1R1B5I4_PAELA</name>
<dbReference type="EMBL" id="MRTF01000002">
    <property type="protein sequence ID" value="OME94833.1"/>
    <property type="molecule type" value="Genomic_DNA"/>
</dbReference>
<dbReference type="InterPro" id="IPR002372">
    <property type="entry name" value="PQQ_rpt_dom"/>
</dbReference>
<accession>A0A1R1B5I4</accession>
<dbReference type="STRING" id="1401.BK123_06935"/>
<dbReference type="Gene3D" id="2.130.10.10">
    <property type="entry name" value="YVTN repeat-like/Quinoprotein amine dehydrogenase"/>
    <property type="match status" value="1"/>
</dbReference>
<reference evidence="2 3" key="1">
    <citation type="submission" date="2016-11" db="EMBL/GenBank/DDBJ databases">
        <title>Paenibacillus species isolates.</title>
        <authorList>
            <person name="Beno S.M."/>
        </authorList>
    </citation>
    <scope>NUCLEOTIDE SEQUENCE [LARGE SCALE GENOMIC DNA]</scope>
    <source>
        <strain evidence="2 3">FSL F4-0100</strain>
    </source>
</reference>
<dbReference type="InterPro" id="IPR011047">
    <property type="entry name" value="Quinoprotein_ADH-like_sf"/>
</dbReference>
<feature type="domain" description="Pyrrolo-quinoline quinone repeat" evidence="1">
    <location>
        <begin position="87"/>
        <end position="203"/>
    </location>
</feature>
<evidence type="ECO:0000259" key="1">
    <source>
        <dbReference type="Pfam" id="PF13360"/>
    </source>
</evidence>
<evidence type="ECO:0000313" key="2">
    <source>
        <dbReference type="EMBL" id="OME94833.1"/>
    </source>
</evidence>
<dbReference type="SUPFAM" id="SSF50998">
    <property type="entry name" value="Quinoprotein alcohol dehydrogenase-like"/>
    <property type="match status" value="1"/>
</dbReference>
<dbReference type="SMART" id="SM00564">
    <property type="entry name" value="PQQ"/>
    <property type="match status" value="4"/>
</dbReference>
<evidence type="ECO:0000313" key="3">
    <source>
        <dbReference type="Proteomes" id="UP000187074"/>
    </source>
</evidence>
<dbReference type="PANTHER" id="PTHR34512">
    <property type="entry name" value="CELL SURFACE PROTEIN"/>
    <property type="match status" value="1"/>
</dbReference>
<dbReference type="Pfam" id="PF13360">
    <property type="entry name" value="PQQ_2"/>
    <property type="match status" value="1"/>
</dbReference>
<dbReference type="AlphaFoldDB" id="A0A1R1B5I4"/>
<dbReference type="InterPro" id="IPR015943">
    <property type="entry name" value="WD40/YVTN_repeat-like_dom_sf"/>
</dbReference>
<comment type="caution">
    <text evidence="2">The sequence shown here is derived from an EMBL/GenBank/DDBJ whole genome shotgun (WGS) entry which is preliminary data.</text>
</comment>
<gene>
    <name evidence="2" type="ORF">BK123_06935</name>
</gene>
<proteinExistence type="predicted"/>
<dbReference type="InterPro" id="IPR018391">
    <property type="entry name" value="PQQ_b-propeller_rpt"/>
</dbReference>
<protein>
    <recommendedName>
        <fullName evidence="1">Pyrrolo-quinoline quinone repeat domain-containing protein</fullName>
    </recommendedName>
</protein>